<keyword evidence="5 7" id="KW-0548">Nucleotidyltransferase</keyword>
<dbReference type="GO" id="GO:0019288">
    <property type="term" value="P:isopentenyl diphosphate biosynthetic process, methylerythritol 4-phosphate pathway"/>
    <property type="evidence" value="ECO:0007669"/>
    <property type="project" value="UniProtKB-UniRule"/>
</dbReference>
<dbReference type="PANTHER" id="PTHR32125">
    <property type="entry name" value="2-C-METHYL-D-ERYTHRITOL 4-PHOSPHATE CYTIDYLYLTRANSFERASE, CHLOROPLASTIC"/>
    <property type="match status" value="1"/>
</dbReference>
<dbReference type="GO" id="GO:0050518">
    <property type="term" value="F:2-C-methyl-D-erythritol 4-phosphate cytidylyltransferase activity"/>
    <property type="evidence" value="ECO:0007669"/>
    <property type="project" value="UniProtKB-UniRule"/>
</dbReference>
<dbReference type="Pfam" id="PF01128">
    <property type="entry name" value="IspD"/>
    <property type="match status" value="1"/>
</dbReference>
<accession>A0A0L0W9L2</accession>
<evidence type="ECO:0000313" key="8">
    <source>
        <dbReference type="EMBL" id="KNF07990.1"/>
    </source>
</evidence>
<comment type="function">
    <text evidence="7">Catalyzes the formation of 4-diphosphocytidyl-2-C-methyl-D-erythritol from CTP and 2-C-methyl-D-erythritol 4-phosphate (MEP).</text>
</comment>
<evidence type="ECO:0000256" key="1">
    <source>
        <dbReference type="ARBA" id="ARBA00001282"/>
    </source>
</evidence>
<comment type="caution">
    <text evidence="8">The sequence shown here is derived from an EMBL/GenBank/DDBJ whole genome shotgun (WGS) entry which is preliminary data.</text>
</comment>
<proteinExistence type="inferred from homology"/>
<dbReference type="SUPFAM" id="SSF53448">
    <property type="entry name" value="Nucleotide-diphospho-sugar transferases"/>
    <property type="match status" value="1"/>
</dbReference>
<dbReference type="PANTHER" id="PTHR32125:SF4">
    <property type="entry name" value="2-C-METHYL-D-ERYTHRITOL 4-PHOSPHATE CYTIDYLYLTRANSFERASE, CHLOROPLASTIC"/>
    <property type="match status" value="1"/>
</dbReference>
<evidence type="ECO:0000313" key="9">
    <source>
        <dbReference type="Proteomes" id="UP000037267"/>
    </source>
</evidence>
<evidence type="ECO:0000256" key="2">
    <source>
        <dbReference type="ARBA" id="ARBA00004787"/>
    </source>
</evidence>
<dbReference type="InterPro" id="IPR001228">
    <property type="entry name" value="IspD"/>
</dbReference>
<dbReference type="OrthoDB" id="9806837at2"/>
<dbReference type="Gene3D" id="3.90.550.10">
    <property type="entry name" value="Spore Coat Polysaccharide Biosynthesis Protein SpsA, Chain A"/>
    <property type="match status" value="1"/>
</dbReference>
<dbReference type="HAMAP" id="MF_00108">
    <property type="entry name" value="IspD"/>
    <property type="match status" value="1"/>
</dbReference>
<dbReference type="CDD" id="cd02516">
    <property type="entry name" value="CDP-ME_synthetase"/>
    <property type="match status" value="1"/>
</dbReference>
<dbReference type="STRING" id="1503.CLPU_10c00440"/>
<dbReference type="InterPro" id="IPR018294">
    <property type="entry name" value="ISPD_synthase_CS"/>
</dbReference>
<dbReference type="InterPro" id="IPR029044">
    <property type="entry name" value="Nucleotide-diphossugar_trans"/>
</dbReference>
<feature type="site" description="Transition state stabilizer" evidence="7">
    <location>
        <position position="27"/>
    </location>
</feature>
<dbReference type="PROSITE" id="PS01295">
    <property type="entry name" value="ISPD"/>
    <property type="match status" value="1"/>
</dbReference>
<reference evidence="9" key="1">
    <citation type="submission" date="2015-07" db="EMBL/GenBank/DDBJ databases">
        <title>Draft genome sequence of the purine-degrading Gottschalkia purinilyticum DSM 1384 (formerly Clostridium purinilyticum).</title>
        <authorList>
            <person name="Poehlein A."/>
            <person name="Schiel-Bengelsdorf B."/>
            <person name="Bengelsdorf F.R."/>
            <person name="Daniel R."/>
            <person name="Duerre P."/>
        </authorList>
    </citation>
    <scope>NUCLEOTIDE SEQUENCE [LARGE SCALE GENOMIC DNA]</scope>
    <source>
        <strain evidence="9">DSM 1384</strain>
    </source>
</reference>
<name>A0A0L0W9L2_GOTPU</name>
<evidence type="ECO:0000256" key="5">
    <source>
        <dbReference type="ARBA" id="ARBA00022695"/>
    </source>
</evidence>
<dbReference type="InterPro" id="IPR034683">
    <property type="entry name" value="IspD/TarI"/>
</dbReference>
<sequence>MGLRNKYVSVIIVAAGMGKRMKSNINKQYILLKDKPILAYTIDRFDKSSLVDEIIVVTRKEEIAYCEKEIVKKYKFKKVTKIIAGGEERQNSVYNGLKETNKICDVVLIHDGVRPFIKNTDIKNNIEGAIEYGACVTGVPVKDTIKVVDEDNNIVDTPNRSKLWAVHTPQSFVYDMIMSAHEESIRRNIFATDDSMLVEKLGYKVKIIHGTYNNIKITTPEDLKFAETILDGDKEFSMKGGNY</sequence>
<protein>
    <recommendedName>
        <fullName evidence="7">2-C-methyl-D-erythritol 4-phosphate cytidylyltransferase</fullName>
        <ecNumber evidence="7">2.7.7.60</ecNumber>
    </recommendedName>
    <alternativeName>
        <fullName evidence="7">4-diphosphocytidyl-2C-methyl-D-erythritol synthase</fullName>
    </alternativeName>
    <alternativeName>
        <fullName evidence="7">MEP cytidylyltransferase</fullName>
        <shortName evidence="7">MCT</shortName>
    </alternativeName>
</protein>
<keyword evidence="6 7" id="KW-0414">Isoprene biosynthesis</keyword>
<comment type="pathway">
    <text evidence="2 7">Isoprenoid biosynthesis; isopentenyl diphosphate biosynthesis via DXP pathway; isopentenyl diphosphate from 1-deoxy-D-xylulose 5-phosphate: step 2/6.</text>
</comment>
<dbReference type="EMBL" id="LGSS01000010">
    <property type="protein sequence ID" value="KNF07990.1"/>
    <property type="molecule type" value="Genomic_DNA"/>
</dbReference>
<dbReference type="FunFam" id="3.90.550.10:FF:000003">
    <property type="entry name" value="2-C-methyl-D-erythritol 4-phosphate cytidylyltransferase"/>
    <property type="match status" value="1"/>
</dbReference>
<keyword evidence="9" id="KW-1185">Reference proteome</keyword>
<evidence type="ECO:0000256" key="4">
    <source>
        <dbReference type="ARBA" id="ARBA00022679"/>
    </source>
</evidence>
<gene>
    <name evidence="7 8" type="primary">ispD</name>
    <name evidence="8" type="ORF">CLPU_10c00440</name>
</gene>
<feature type="site" description="Positions MEP for the nucleophilic attack" evidence="7">
    <location>
        <position position="216"/>
    </location>
</feature>
<dbReference type="NCBIfam" id="TIGR00453">
    <property type="entry name" value="ispD"/>
    <property type="match status" value="1"/>
</dbReference>
<feature type="site" description="Transition state stabilizer" evidence="7">
    <location>
        <position position="20"/>
    </location>
</feature>
<comment type="catalytic activity">
    <reaction evidence="1 7">
        <text>2-C-methyl-D-erythritol 4-phosphate + CTP + H(+) = 4-CDP-2-C-methyl-D-erythritol + diphosphate</text>
        <dbReference type="Rhea" id="RHEA:13429"/>
        <dbReference type="ChEBI" id="CHEBI:15378"/>
        <dbReference type="ChEBI" id="CHEBI:33019"/>
        <dbReference type="ChEBI" id="CHEBI:37563"/>
        <dbReference type="ChEBI" id="CHEBI:57823"/>
        <dbReference type="ChEBI" id="CHEBI:58262"/>
        <dbReference type="EC" id="2.7.7.60"/>
    </reaction>
</comment>
<dbReference type="PATRIC" id="fig|1503.3.peg.44"/>
<evidence type="ECO:0000256" key="6">
    <source>
        <dbReference type="ARBA" id="ARBA00023229"/>
    </source>
</evidence>
<keyword evidence="4 7" id="KW-0808">Transferase</keyword>
<dbReference type="Proteomes" id="UP000037267">
    <property type="component" value="Unassembled WGS sequence"/>
</dbReference>
<evidence type="ECO:0000256" key="3">
    <source>
        <dbReference type="ARBA" id="ARBA00009789"/>
    </source>
</evidence>
<organism evidence="8 9">
    <name type="scientific">Gottschalkia purinilytica</name>
    <name type="common">Clostridium purinilyticum</name>
    <dbReference type="NCBI Taxonomy" id="1503"/>
    <lineage>
        <taxon>Bacteria</taxon>
        <taxon>Bacillati</taxon>
        <taxon>Bacillota</taxon>
        <taxon>Tissierellia</taxon>
        <taxon>Tissierellales</taxon>
        <taxon>Gottschalkiaceae</taxon>
        <taxon>Gottschalkia</taxon>
    </lineage>
</organism>
<dbReference type="EC" id="2.7.7.60" evidence="7"/>
<comment type="similarity">
    <text evidence="3 7">Belongs to the IspD/TarI cytidylyltransferase family. IspD subfamily.</text>
</comment>
<dbReference type="AlphaFoldDB" id="A0A0L0W9L2"/>
<dbReference type="RefSeq" id="WP_097677563.1">
    <property type="nucleotide sequence ID" value="NZ_LGSS01000010.1"/>
</dbReference>
<dbReference type="InterPro" id="IPR050088">
    <property type="entry name" value="IspD/TarI_cytidylyltransf_bact"/>
</dbReference>
<dbReference type="UniPathway" id="UPA00056">
    <property type="reaction ID" value="UER00093"/>
</dbReference>
<evidence type="ECO:0000256" key="7">
    <source>
        <dbReference type="HAMAP-Rule" id="MF_00108"/>
    </source>
</evidence>
<feature type="site" description="Positions MEP for the nucleophilic attack" evidence="7">
    <location>
        <position position="160"/>
    </location>
</feature>